<comment type="similarity">
    <text evidence="1">Belongs to the glycosyl hydrolase 2 family.</text>
</comment>
<feature type="domain" description="Beta-mannosidase-like galactose-binding" evidence="8">
    <location>
        <begin position="74"/>
        <end position="153"/>
    </location>
</feature>
<dbReference type="PATRIC" id="fig|1838286.3.peg.2692"/>
<evidence type="ECO:0000256" key="4">
    <source>
        <dbReference type="SAM" id="SignalP"/>
    </source>
</evidence>
<dbReference type="InterPro" id="IPR036156">
    <property type="entry name" value="Beta-gal/glucu_dom_sf"/>
</dbReference>
<dbReference type="InterPro" id="IPR006102">
    <property type="entry name" value="Ig-like_GH2"/>
</dbReference>
<keyword evidence="3 9" id="KW-0326">Glycosidase</keyword>
<dbReference type="GO" id="GO:0004565">
    <property type="term" value="F:beta-galactosidase activity"/>
    <property type="evidence" value="ECO:0007669"/>
    <property type="project" value="UniProtKB-EC"/>
</dbReference>
<dbReference type="InterPro" id="IPR051913">
    <property type="entry name" value="GH2_Domain-Containing"/>
</dbReference>
<evidence type="ECO:0000256" key="3">
    <source>
        <dbReference type="ARBA" id="ARBA00023295"/>
    </source>
</evidence>
<dbReference type="AlphaFoldDB" id="A0A1D8AXI0"/>
<dbReference type="InterPro" id="IPR013783">
    <property type="entry name" value="Ig-like_fold"/>
</dbReference>
<dbReference type="Pfam" id="PF18565">
    <property type="entry name" value="Glyco_hydro2_C5"/>
    <property type="match status" value="1"/>
</dbReference>
<dbReference type="Gene3D" id="2.60.120.260">
    <property type="entry name" value="Galactose-binding domain-like"/>
    <property type="match status" value="1"/>
</dbReference>
<dbReference type="SUPFAM" id="SSF49303">
    <property type="entry name" value="beta-Galactosidase/glucuronidase domain"/>
    <property type="match status" value="1"/>
</dbReference>
<dbReference type="RefSeq" id="WP_069962722.1">
    <property type="nucleotide sequence ID" value="NZ_CP016094.1"/>
</dbReference>
<dbReference type="EC" id="3.2.1.23" evidence="9"/>
<dbReference type="EMBL" id="CP016094">
    <property type="protein sequence ID" value="AOS45593.1"/>
    <property type="molecule type" value="Genomic_DNA"/>
</dbReference>
<dbReference type="SUPFAM" id="SSF51445">
    <property type="entry name" value="(Trans)glycosidases"/>
    <property type="match status" value="1"/>
</dbReference>
<feature type="domain" description="Glycoside hydrolase family 2" evidence="7">
    <location>
        <begin position="716"/>
        <end position="814"/>
    </location>
</feature>
<evidence type="ECO:0000259" key="7">
    <source>
        <dbReference type="Pfam" id="PF18565"/>
    </source>
</evidence>
<dbReference type="Pfam" id="PF22666">
    <property type="entry name" value="Glyco_hydro_2_N2"/>
    <property type="match status" value="1"/>
</dbReference>
<name>A0A1D8AXI0_9BACT</name>
<protein>
    <submittedName>
        <fullName evidence="9">Beta-galactosidase</fullName>
        <ecNumber evidence="9">3.2.1.23</ecNumber>
    </submittedName>
</protein>
<keyword evidence="10" id="KW-1185">Reference proteome</keyword>
<feature type="domain" description="DUF4982" evidence="6">
    <location>
        <begin position="641"/>
        <end position="699"/>
    </location>
</feature>
<dbReference type="PANTHER" id="PTHR42732">
    <property type="entry name" value="BETA-GALACTOSIDASE"/>
    <property type="match status" value="1"/>
</dbReference>
<dbReference type="InterPro" id="IPR054593">
    <property type="entry name" value="Beta-mannosidase-like_N2"/>
</dbReference>
<dbReference type="SUPFAM" id="SSF49785">
    <property type="entry name" value="Galactose-binding domain-like"/>
    <property type="match status" value="1"/>
</dbReference>
<keyword evidence="2 9" id="KW-0378">Hydrolase</keyword>
<evidence type="ECO:0000256" key="1">
    <source>
        <dbReference type="ARBA" id="ARBA00007401"/>
    </source>
</evidence>
<dbReference type="GO" id="GO:0005975">
    <property type="term" value="P:carbohydrate metabolic process"/>
    <property type="evidence" value="ECO:0007669"/>
    <property type="project" value="InterPro"/>
</dbReference>
<dbReference type="InterPro" id="IPR017853">
    <property type="entry name" value="GH"/>
</dbReference>
<dbReference type="Gene3D" id="2.60.40.10">
    <property type="entry name" value="Immunoglobulins"/>
    <property type="match status" value="3"/>
</dbReference>
<dbReference type="PANTHER" id="PTHR42732:SF1">
    <property type="entry name" value="BETA-MANNOSIDASE"/>
    <property type="match status" value="1"/>
</dbReference>
<evidence type="ECO:0000313" key="10">
    <source>
        <dbReference type="Proteomes" id="UP000095228"/>
    </source>
</evidence>
<sequence>MRLPLLFVLLAGLALADGRQTLNFNPDWKFLKADPAGAAAPGFDDASWAPVSAPHTYNDTDTFDNWSLPGHRGEQEQWSGRTWYRKTFTAPAAWEGKKVFIEFEAVRQVAEVYLNGHLLGTAKGGFTPFGFDLTPHLKIGAANVLAVMADNRFMKDPLDPKLAPQAATTSATHPNLAQLSRELMEKIPATLDELQADQIPWNNPHWHPAHGGIYRNVRLIVTDPLHFELPLYSFLQTEGPYAYATGITEKSAQVGLEVPVRNDGLTAADGEIRAEILDADGKSVFREAVRVVLPAGGHVKVKLGTTLANPRLWEPAYPHLYRVALKLLWRGQVLDSTEVPLGIRHIRWDAGVGLFVNGAPLKLHGWGQKATNEWPGLGAALPDWLQFYTMNLMREAGGNFVRWGHVPGGPAQITAGDRLGIIALQPGGDGEHDTVGGAWALRVANFRDVLIYYRNNPSVFIWEGGNQKVSREHAAELRALMDQYDPHGGRAYAHRRADAITAEFMDVGIGTEGGREIARLAVVEGEYNREESPRRVWDEFSPPNFGYPEAKGQTYQLTSEQFAANQVGHYVKKLGAPEHAGGANWIFSDSTSGGRVAVEVARASGEVDGARLPKEAYFVTQAMFRDDPQVHLIGHWSYPAGTKKSVYVASNAEAVELFLNGRSVGLGRISDRHLFTFPDVTFEPGELKAVATREGRVVATTVKHTAGPAVALRLTALTDPSGLVADGAAVALFDVKAVDAQGQRVPTFQQRADFEVTGPATWRGGYNSGKTDSINHLFLDLEAGINRVAVRAGRTAGTITLTARAEGLKPATLTVESLPYSGALPALPVFALGQAPARTIVAPATDPANRPGPAMLGKFIQTLNYTGPNASIVHVEIAAREGKNAYVNVDSPFPLLPAELQGADWIQGDNRDALYSAVDLIELAVTGTSTAWIAHDDRLPRPAWLTKLFHPTTSTLVVLGQPMTLFRRTIPAAGESLTLGANTENTALTAGNLYLVFVSQP</sequence>
<keyword evidence="4" id="KW-0732">Signal</keyword>
<dbReference type="Pfam" id="PF16355">
    <property type="entry name" value="DUF4982"/>
    <property type="match status" value="1"/>
</dbReference>
<evidence type="ECO:0000256" key="2">
    <source>
        <dbReference type="ARBA" id="ARBA00022801"/>
    </source>
</evidence>
<dbReference type="KEGG" id="obg:Verru16b_02676"/>
<evidence type="ECO:0000259" key="5">
    <source>
        <dbReference type="Pfam" id="PF00703"/>
    </source>
</evidence>
<dbReference type="OrthoDB" id="9762066at2"/>
<proteinExistence type="inferred from homology"/>
<reference evidence="9 10" key="1">
    <citation type="submission" date="2016-06" db="EMBL/GenBank/DDBJ databases">
        <title>Three novel species with peptidoglycan cell walls form the new genus Lacunisphaera gen. nov. in the family Opitutaceae of the verrucomicrobial subdivision 4.</title>
        <authorList>
            <person name="Rast P."/>
            <person name="Gloeckner I."/>
            <person name="Jogler M."/>
            <person name="Boedeker C."/>
            <person name="Jeske O."/>
            <person name="Wiegand S."/>
            <person name="Reinhardt R."/>
            <person name="Schumann P."/>
            <person name="Rohde M."/>
            <person name="Spring S."/>
            <person name="Gloeckner F.O."/>
            <person name="Jogler C."/>
        </authorList>
    </citation>
    <scope>NUCLEOTIDE SEQUENCE [LARGE SCALE GENOMIC DNA]</scope>
    <source>
        <strain evidence="9 10">IG16b</strain>
    </source>
</reference>
<gene>
    <name evidence="9" type="primary">lacZ_4</name>
    <name evidence="9" type="ORF">Verru16b_02676</name>
</gene>
<dbReference type="STRING" id="1838286.Verru16b_02676"/>
<evidence type="ECO:0000259" key="6">
    <source>
        <dbReference type="Pfam" id="PF16355"/>
    </source>
</evidence>
<dbReference type="Gene3D" id="3.20.20.80">
    <property type="entry name" value="Glycosidases"/>
    <property type="match status" value="1"/>
</dbReference>
<accession>A0A1D8AXI0</accession>
<evidence type="ECO:0000259" key="8">
    <source>
        <dbReference type="Pfam" id="PF22666"/>
    </source>
</evidence>
<dbReference type="Proteomes" id="UP000095228">
    <property type="component" value="Chromosome"/>
</dbReference>
<dbReference type="InterPro" id="IPR008979">
    <property type="entry name" value="Galactose-bd-like_sf"/>
</dbReference>
<feature type="chain" id="PRO_5009105419" evidence="4">
    <location>
        <begin position="17"/>
        <end position="1001"/>
    </location>
</feature>
<dbReference type="InterPro" id="IPR032311">
    <property type="entry name" value="DUF4982"/>
</dbReference>
<dbReference type="Pfam" id="PF00703">
    <property type="entry name" value="Glyco_hydro_2"/>
    <property type="match status" value="1"/>
</dbReference>
<feature type="domain" description="Glycoside hydrolase family 2 immunoglobulin-like beta-sandwich" evidence="5">
    <location>
        <begin position="248"/>
        <end position="344"/>
    </location>
</feature>
<dbReference type="InterPro" id="IPR040605">
    <property type="entry name" value="Glyco_hydro2_dom5"/>
</dbReference>
<organism evidence="9 10">
    <name type="scientific">Lacunisphaera limnophila</name>
    <dbReference type="NCBI Taxonomy" id="1838286"/>
    <lineage>
        <taxon>Bacteria</taxon>
        <taxon>Pseudomonadati</taxon>
        <taxon>Verrucomicrobiota</taxon>
        <taxon>Opitutia</taxon>
        <taxon>Opitutales</taxon>
        <taxon>Opitutaceae</taxon>
        <taxon>Lacunisphaera</taxon>
    </lineage>
</organism>
<evidence type="ECO:0000313" key="9">
    <source>
        <dbReference type="EMBL" id="AOS45593.1"/>
    </source>
</evidence>
<feature type="signal peptide" evidence="4">
    <location>
        <begin position="1"/>
        <end position="16"/>
    </location>
</feature>